<dbReference type="Proteomes" id="UP001642540">
    <property type="component" value="Unassembled WGS sequence"/>
</dbReference>
<proteinExistence type="predicted"/>
<evidence type="ECO:0000313" key="2">
    <source>
        <dbReference type="EMBL" id="CAL8128097.1"/>
    </source>
</evidence>
<keyword evidence="3" id="KW-1185">Reference proteome</keyword>
<feature type="region of interest" description="Disordered" evidence="1">
    <location>
        <begin position="1"/>
        <end position="68"/>
    </location>
</feature>
<comment type="caution">
    <text evidence="2">The sequence shown here is derived from an EMBL/GenBank/DDBJ whole genome shotgun (WGS) entry which is preliminary data.</text>
</comment>
<feature type="compositionally biased region" description="Basic and acidic residues" evidence="1">
    <location>
        <begin position="1"/>
        <end position="14"/>
    </location>
</feature>
<protein>
    <submittedName>
        <fullName evidence="2">Uncharacterized protein</fullName>
    </submittedName>
</protein>
<gene>
    <name evidence="2" type="ORF">ODALV1_LOCUS22084</name>
</gene>
<evidence type="ECO:0000256" key="1">
    <source>
        <dbReference type="SAM" id="MobiDB-lite"/>
    </source>
</evidence>
<evidence type="ECO:0000313" key="3">
    <source>
        <dbReference type="Proteomes" id="UP001642540"/>
    </source>
</evidence>
<reference evidence="2 3" key="1">
    <citation type="submission" date="2024-08" db="EMBL/GenBank/DDBJ databases">
        <authorList>
            <person name="Cucini C."/>
            <person name="Frati F."/>
        </authorList>
    </citation>
    <scope>NUCLEOTIDE SEQUENCE [LARGE SCALE GENOMIC DNA]</scope>
</reference>
<sequence length="68" mass="7206">MKELRVPGDRRSDAGVEPIFVTTPAKSGNVEQDGATPAPAAENTSKPEGEKELAVNTAKLDQHISSNF</sequence>
<accession>A0ABP1RH11</accession>
<organism evidence="2 3">
    <name type="scientific">Orchesella dallaii</name>
    <dbReference type="NCBI Taxonomy" id="48710"/>
    <lineage>
        <taxon>Eukaryota</taxon>
        <taxon>Metazoa</taxon>
        <taxon>Ecdysozoa</taxon>
        <taxon>Arthropoda</taxon>
        <taxon>Hexapoda</taxon>
        <taxon>Collembola</taxon>
        <taxon>Entomobryomorpha</taxon>
        <taxon>Entomobryoidea</taxon>
        <taxon>Orchesellidae</taxon>
        <taxon>Orchesellinae</taxon>
        <taxon>Orchesella</taxon>
    </lineage>
</organism>
<name>A0ABP1RH11_9HEXA</name>
<dbReference type="EMBL" id="CAXLJM020000074">
    <property type="protein sequence ID" value="CAL8128097.1"/>
    <property type="molecule type" value="Genomic_DNA"/>
</dbReference>